<feature type="signal peptide" evidence="1">
    <location>
        <begin position="1"/>
        <end position="24"/>
    </location>
</feature>
<dbReference type="Proteomes" id="UP000199147">
    <property type="component" value="Unassembled WGS sequence"/>
</dbReference>
<dbReference type="AlphaFoldDB" id="A0A0H5RQG7"/>
<evidence type="ECO:0000313" key="2">
    <source>
        <dbReference type="EMBL" id="CRZ16390.1"/>
    </source>
</evidence>
<dbReference type="SUPFAM" id="SSF56784">
    <property type="entry name" value="HAD-like"/>
    <property type="match status" value="1"/>
</dbReference>
<gene>
    <name evidence="2" type="ORF">BN2156_03257</name>
</gene>
<dbReference type="InterPro" id="IPR023214">
    <property type="entry name" value="HAD_sf"/>
</dbReference>
<dbReference type="EMBL" id="CWKH01000002">
    <property type="protein sequence ID" value="CRZ16390.1"/>
    <property type="molecule type" value="Genomic_DNA"/>
</dbReference>
<organism evidence="2 3">
    <name type="scientific">Mycolicibacterium neworleansense</name>
    <dbReference type="NCBI Taxonomy" id="146018"/>
    <lineage>
        <taxon>Bacteria</taxon>
        <taxon>Bacillati</taxon>
        <taxon>Actinomycetota</taxon>
        <taxon>Actinomycetes</taxon>
        <taxon>Mycobacteriales</taxon>
        <taxon>Mycobacteriaceae</taxon>
        <taxon>Mycolicibacterium</taxon>
    </lineage>
</organism>
<evidence type="ECO:0000256" key="1">
    <source>
        <dbReference type="SAM" id="SignalP"/>
    </source>
</evidence>
<sequence length="331" mass="36397" precursor="true">MRNLLAVLFAMLLCLTGCSSNETAADPLSAWNDTSAKNSITEFVERVSAADTPDFVEPADRVAVFDNDGTLWAEAPLPFQAAFVIDELKRRAPQEPALAADPMVQAALKADVATLLAGDRHEGLLRVLALTHSGMTTDEFNQRVTDWMATARHPRFGEPYDQLTYEPQQQLLNYLRDNGFRTFIVSGGGADFMRVFSQRVYGIPPEQVVGSTGTTRYELRDGKPVLVKTMDYVFVDDKAGKPSGIHEFIGRRPILAVGNSDGDQAMLEYTTIDNPRPSLGVLIHHTDAEREYAYDANPPSSGKLVTALQAAGPNGWTVVDMKNDWKTVFAQ</sequence>
<dbReference type="Pfam" id="PF12710">
    <property type="entry name" value="HAD"/>
    <property type="match status" value="1"/>
</dbReference>
<keyword evidence="3" id="KW-1185">Reference proteome</keyword>
<feature type="chain" id="PRO_5005224204" evidence="1">
    <location>
        <begin position="25"/>
        <end position="331"/>
    </location>
</feature>
<reference evidence="3" key="1">
    <citation type="submission" date="2015-07" db="EMBL/GenBank/DDBJ databases">
        <authorList>
            <person name="Urmite Genomes"/>
        </authorList>
    </citation>
    <scope>NUCLEOTIDE SEQUENCE [LARGE SCALE GENOMIC DNA]</scope>
    <source>
        <strain evidence="3">type strain: ATCC 49404</strain>
    </source>
</reference>
<dbReference type="OrthoDB" id="9799365at2"/>
<name>A0A0H5RQG7_9MYCO</name>
<dbReference type="Gene3D" id="3.40.50.1000">
    <property type="entry name" value="HAD superfamily/HAD-like"/>
    <property type="match status" value="1"/>
</dbReference>
<dbReference type="InterPro" id="IPR036412">
    <property type="entry name" value="HAD-like_sf"/>
</dbReference>
<dbReference type="RefSeq" id="WP_090516073.1">
    <property type="nucleotide sequence ID" value="NZ_CWKH01000002.1"/>
</dbReference>
<dbReference type="STRING" id="146018.BN2156_03257"/>
<proteinExistence type="predicted"/>
<keyword evidence="1" id="KW-0732">Signal</keyword>
<evidence type="ECO:0000313" key="3">
    <source>
        <dbReference type="Proteomes" id="UP000199147"/>
    </source>
</evidence>
<protein>
    <submittedName>
        <fullName evidence="2">Phosphoserine phosphatase</fullName>
    </submittedName>
</protein>
<accession>A0A0H5RQG7</accession>